<dbReference type="NCBIfam" id="TIGR00710">
    <property type="entry name" value="efflux_Bcr_CflA"/>
    <property type="match status" value="1"/>
</dbReference>
<gene>
    <name evidence="12" type="ORF">GGR43_001811</name>
</gene>
<proteinExistence type="inferred from homology"/>
<accession>A0A7W6FPH2</accession>
<dbReference type="InterPro" id="IPR020846">
    <property type="entry name" value="MFS_dom"/>
</dbReference>
<evidence type="ECO:0000256" key="2">
    <source>
        <dbReference type="ARBA" id="ARBA00004651"/>
    </source>
</evidence>
<dbReference type="Proteomes" id="UP000571950">
    <property type="component" value="Unassembled WGS sequence"/>
</dbReference>
<keyword evidence="10" id="KW-0997">Cell inner membrane</keyword>
<keyword evidence="9 10" id="KW-0472">Membrane</keyword>
<feature type="transmembrane region" description="Helical" evidence="10">
    <location>
        <begin position="299"/>
        <end position="322"/>
    </location>
</feature>
<comment type="function">
    <text evidence="1">Resistance to tetracycline by an active tetracycline efflux. This is an energy-dependent process that decreases the accumulation of the antibiotic in whole cells. This protein functions as a metal-tetracycline/H(+) antiporter.</text>
</comment>
<evidence type="ECO:0000256" key="5">
    <source>
        <dbReference type="ARBA" id="ARBA00022448"/>
    </source>
</evidence>
<evidence type="ECO:0000256" key="10">
    <source>
        <dbReference type="RuleBase" id="RU365088"/>
    </source>
</evidence>
<feature type="transmembrane region" description="Helical" evidence="10">
    <location>
        <begin position="266"/>
        <end position="287"/>
    </location>
</feature>
<keyword evidence="6" id="KW-1003">Cell membrane</keyword>
<keyword evidence="7 10" id="KW-0812">Transmembrane</keyword>
<evidence type="ECO:0000259" key="11">
    <source>
        <dbReference type="PROSITE" id="PS50850"/>
    </source>
</evidence>
<dbReference type="InterPro" id="IPR036259">
    <property type="entry name" value="MFS_trans_sf"/>
</dbReference>
<dbReference type="InterPro" id="IPR011701">
    <property type="entry name" value="MFS"/>
</dbReference>
<dbReference type="Pfam" id="PF07690">
    <property type="entry name" value="MFS_1"/>
    <property type="match status" value="1"/>
</dbReference>
<comment type="caution">
    <text evidence="12">The sequence shown here is derived from an EMBL/GenBank/DDBJ whole genome shotgun (WGS) entry which is preliminary data.</text>
</comment>
<organism evidence="12 13">
    <name type="scientific">Sphingobium jiangsuense</name>
    <dbReference type="NCBI Taxonomy" id="870476"/>
    <lineage>
        <taxon>Bacteria</taxon>
        <taxon>Pseudomonadati</taxon>
        <taxon>Pseudomonadota</taxon>
        <taxon>Alphaproteobacteria</taxon>
        <taxon>Sphingomonadales</taxon>
        <taxon>Sphingomonadaceae</taxon>
        <taxon>Sphingobium</taxon>
    </lineage>
</organism>
<feature type="transmembrane region" description="Helical" evidence="10">
    <location>
        <begin position="26"/>
        <end position="49"/>
    </location>
</feature>
<feature type="transmembrane region" description="Helical" evidence="10">
    <location>
        <begin position="359"/>
        <end position="383"/>
    </location>
</feature>
<evidence type="ECO:0000256" key="4">
    <source>
        <dbReference type="ARBA" id="ARBA00007520"/>
    </source>
</evidence>
<dbReference type="PANTHER" id="PTHR23502:SF132">
    <property type="entry name" value="POLYAMINE TRANSPORTER 2-RELATED"/>
    <property type="match status" value="1"/>
</dbReference>
<dbReference type="PROSITE" id="PS00216">
    <property type="entry name" value="SUGAR_TRANSPORT_1"/>
    <property type="match status" value="1"/>
</dbReference>
<dbReference type="RefSeq" id="WP_246343449.1">
    <property type="nucleotide sequence ID" value="NZ_JACIDT010000005.1"/>
</dbReference>
<feature type="transmembrane region" description="Helical" evidence="10">
    <location>
        <begin position="389"/>
        <end position="407"/>
    </location>
</feature>
<reference evidence="12 13" key="1">
    <citation type="submission" date="2020-08" db="EMBL/GenBank/DDBJ databases">
        <title>Genomic Encyclopedia of Type Strains, Phase IV (KMG-IV): sequencing the most valuable type-strain genomes for metagenomic binning, comparative biology and taxonomic classification.</title>
        <authorList>
            <person name="Goeker M."/>
        </authorList>
    </citation>
    <scope>NUCLEOTIDE SEQUENCE [LARGE SCALE GENOMIC DNA]</scope>
    <source>
        <strain evidence="12 13">DSM 26189</strain>
    </source>
</reference>
<feature type="transmembrane region" description="Helical" evidence="10">
    <location>
        <begin position="123"/>
        <end position="141"/>
    </location>
</feature>
<evidence type="ECO:0000313" key="13">
    <source>
        <dbReference type="Proteomes" id="UP000571950"/>
    </source>
</evidence>
<feature type="domain" description="Major facilitator superfamily (MFS) profile" evidence="11">
    <location>
        <begin position="25"/>
        <end position="409"/>
    </location>
</feature>
<dbReference type="Gene3D" id="1.20.1720.10">
    <property type="entry name" value="Multidrug resistance protein D"/>
    <property type="match status" value="1"/>
</dbReference>
<keyword evidence="13" id="KW-1185">Reference proteome</keyword>
<dbReference type="PROSITE" id="PS50850">
    <property type="entry name" value="MFS"/>
    <property type="match status" value="1"/>
</dbReference>
<dbReference type="AlphaFoldDB" id="A0A7W6FPH2"/>
<keyword evidence="5 10" id="KW-0813">Transport</keyword>
<evidence type="ECO:0000256" key="6">
    <source>
        <dbReference type="ARBA" id="ARBA00022475"/>
    </source>
</evidence>
<feature type="transmembrane region" description="Helical" evidence="10">
    <location>
        <begin position="153"/>
        <end position="171"/>
    </location>
</feature>
<dbReference type="PANTHER" id="PTHR23502">
    <property type="entry name" value="MAJOR FACILITATOR SUPERFAMILY"/>
    <property type="match status" value="1"/>
</dbReference>
<name>A0A7W6FPH2_9SPHN</name>
<feature type="transmembrane region" description="Helical" evidence="10">
    <location>
        <begin position="177"/>
        <end position="196"/>
    </location>
</feature>
<keyword evidence="8 10" id="KW-1133">Transmembrane helix</keyword>
<comment type="similarity">
    <text evidence="3 10">Belongs to the major facilitator superfamily. Bcr/CmlA family.</text>
</comment>
<evidence type="ECO:0000256" key="7">
    <source>
        <dbReference type="ARBA" id="ARBA00022692"/>
    </source>
</evidence>
<feature type="transmembrane region" description="Helical" evidence="10">
    <location>
        <begin position="328"/>
        <end position="347"/>
    </location>
</feature>
<sequence>MREGKSDDGRGEMTARSCRPRGQATILILAAIAAMGSMAIHMLVPALPLMASEFAIGPTQAQWTISIYLWGLAGGQLLAGPLADRYGRRPVMLAGLAGYALAGLLGAAAHALPMLVAARMMQAVGGAAGVVAARVMVGDLFPRGEAAGKQATLMAIVMISPALAPLAGGAVTEWIGWRAVLALLGLCGAIAFAAAWRRLPETARKRRSISAGGASGEERSPSLLRSYRRLFANRQFLLTTAALAGASSGLYMFLANSSFLLIDRFGLSPAEAGGCLLGIAVASIVGTRFVAPIERRGDALVTGTAFCAGGALVALALALLGIEGPVPFIAPILLLGVGAGLAGPAAINNVIFAEEGLAATAASLAGAVQMLASGAGMMALGAFSPIDPLRLAIGLALATGLAFLGALKR</sequence>
<feature type="transmembrane region" description="Helical" evidence="10">
    <location>
        <begin position="236"/>
        <end position="254"/>
    </location>
</feature>
<evidence type="ECO:0000256" key="8">
    <source>
        <dbReference type="ARBA" id="ARBA00022989"/>
    </source>
</evidence>
<protein>
    <recommendedName>
        <fullName evidence="10">Bcr/CflA family efflux transporter</fullName>
    </recommendedName>
</protein>
<comment type="similarity">
    <text evidence="4">Belongs to the major facilitator superfamily. TCR/Tet family.</text>
</comment>
<evidence type="ECO:0000256" key="1">
    <source>
        <dbReference type="ARBA" id="ARBA00003279"/>
    </source>
</evidence>
<dbReference type="GO" id="GO:0005886">
    <property type="term" value="C:plasma membrane"/>
    <property type="evidence" value="ECO:0007669"/>
    <property type="project" value="UniProtKB-SubCell"/>
</dbReference>
<dbReference type="InterPro" id="IPR005829">
    <property type="entry name" value="Sugar_transporter_CS"/>
</dbReference>
<feature type="transmembrane region" description="Helical" evidence="10">
    <location>
        <begin position="91"/>
        <end position="111"/>
    </location>
</feature>
<dbReference type="InterPro" id="IPR001958">
    <property type="entry name" value="Tet-R_TetA/multi-R_MdtG-like"/>
</dbReference>
<dbReference type="EMBL" id="JACIDT010000005">
    <property type="protein sequence ID" value="MBB3926096.1"/>
    <property type="molecule type" value="Genomic_DNA"/>
</dbReference>
<evidence type="ECO:0000313" key="12">
    <source>
        <dbReference type="EMBL" id="MBB3926096.1"/>
    </source>
</evidence>
<dbReference type="SUPFAM" id="SSF103473">
    <property type="entry name" value="MFS general substrate transporter"/>
    <property type="match status" value="1"/>
</dbReference>
<dbReference type="PRINTS" id="PR01035">
    <property type="entry name" value="TCRTETA"/>
</dbReference>
<evidence type="ECO:0000256" key="3">
    <source>
        <dbReference type="ARBA" id="ARBA00006236"/>
    </source>
</evidence>
<dbReference type="GO" id="GO:1990961">
    <property type="term" value="P:xenobiotic detoxification by transmembrane export across the plasma membrane"/>
    <property type="evidence" value="ECO:0007669"/>
    <property type="project" value="InterPro"/>
</dbReference>
<dbReference type="InterPro" id="IPR004812">
    <property type="entry name" value="Efflux_drug-R_Bcr/CmlA"/>
</dbReference>
<dbReference type="GO" id="GO:0042910">
    <property type="term" value="F:xenobiotic transmembrane transporter activity"/>
    <property type="evidence" value="ECO:0007669"/>
    <property type="project" value="InterPro"/>
</dbReference>
<feature type="transmembrane region" description="Helical" evidence="10">
    <location>
        <begin position="61"/>
        <end position="79"/>
    </location>
</feature>
<evidence type="ECO:0000256" key="9">
    <source>
        <dbReference type="ARBA" id="ARBA00023136"/>
    </source>
</evidence>
<comment type="subcellular location">
    <subcellularLocation>
        <location evidence="10">Cell inner membrane</location>
        <topology evidence="10">Multi-pass membrane protein</topology>
    </subcellularLocation>
    <subcellularLocation>
        <location evidence="2">Cell membrane</location>
        <topology evidence="2">Multi-pass membrane protein</topology>
    </subcellularLocation>
</comment>